<reference evidence="11" key="2">
    <citation type="submission" date="2025-09" db="UniProtKB">
        <authorList>
            <consortium name="Ensembl"/>
        </authorList>
    </citation>
    <scope>IDENTIFICATION</scope>
</reference>
<evidence type="ECO:0000256" key="9">
    <source>
        <dbReference type="PROSITE-ProRule" id="PRU00124"/>
    </source>
</evidence>
<dbReference type="SMART" id="SM00192">
    <property type="entry name" value="LDLa"/>
    <property type="match status" value="1"/>
</dbReference>
<evidence type="ECO:0000256" key="6">
    <source>
        <dbReference type="ARBA" id="ARBA00023136"/>
    </source>
</evidence>
<evidence type="ECO:0000256" key="8">
    <source>
        <dbReference type="ARBA" id="ARBA00023180"/>
    </source>
</evidence>
<keyword evidence="4" id="KW-0677">Repeat</keyword>
<organism evidence="11 12">
    <name type="scientific">Accipiter nisus</name>
    <name type="common">Eurasian sparrowhawk</name>
    <dbReference type="NCBI Taxonomy" id="211598"/>
    <lineage>
        <taxon>Eukaryota</taxon>
        <taxon>Metazoa</taxon>
        <taxon>Chordata</taxon>
        <taxon>Craniata</taxon>
        <taxon>Vertebrata</taxon>
        <taxon>Euteleostomi</taxon>
        <taxon>Archelosauria</taxon>
        <taxon>Archosauria</taxon>
        <taxon>Dinosauria</taxon>
        <taxon>Saurischia</taxon>
        <taxon>Theropoda</taxon>
        <taxon>Coelurosauria</taxon>
        <taxon>Aves</taxon>
        <taxon>Neognathae</taxon>
        <taxon>Neoaves</taxon>
        <taxon>Telluraves</taxon>
        <taxon>Accipitrimorphae</taxon>
        <taxon>Accipitriformes</taxon>
        <taxon>Accipitridae</taxon>
        <taxon>Accipitrinae</taxon>
        <taxon>Accipiter</taxon>
    </lineage>
</organism>
<dbReference type="PANTHER" id="PTHR22722:SF5">
    <property type="entry name" value="LOW-DENSITY LIPOPROTEIN RECEPTOR-RELATED PROTEIN 1B"/>
    <property type="match status" value="1"/>
</dbReference>
<evidence type="ECO:0000256" key="5">
    <source>
        <dbReference type="ARBA" id="ARBA00022989"/>
    </source>
</evidence>
<dbReference type="Proteomes" id="UP000694541">
    <property type="component" value="Unplaced"/>
</dbReference>
<evidence type="ECO:0000256" key="7">
    <source>
        <dbReference type="ARBA" id="ARBA00023157"/>
    </source>
</evidence>
<protein>
    <submittedName>
        <fullName evidence="11">Uncharacterized protein</fullName>
    </submittedName>
</protein>
<dbReference type="InterPro" id="IPR036055">
    <property type="entry name" value="LDL_receptor-like_sf"/>
</dbReference>
<dbReference type="Gene3D" id="4.10.400.10">
    <property type="entry name" value="Low-density Lipoprotein Receptor"/>
    <property type="match status" value="1"/>
</dbReference>
<keyword evidence="12" id="KW-1185">Reference proteome</keyword>
<dbReference type="InterPro" id="IPR051221">
    <property type="entry name" value="LDLR-related"/>
</dbReference>
<dbReference type="AlphaFoldDB" id="A0A8B9MN25"/>
<dbReference type="GO" id="GO:0043235">
    <property type="term" value="C:receptor complex"/>
    <property type="evidence" value="ECO:0007669"/>
    <property type="project" value="TreeGrafter"/>
</dbReference>
<dbReference type="CDD" id="cd00112">
    <property type="entry name" value="LDLa"/>
    <property type="match status" value="1"/>
</dbReference>
<dbReference type="Pfam" id="PF00057">
    <property type="entry name" value="Ldl_recept_a"/>
    <property type="match status" value="1"/>
</dbReference>
<sequence>MCHSLQILCDKWLYRFYQELTFFLLSFYLPGVFFCLLFILPGGNICRADEFLCNNSLCKLHFWVCDGEDDCGDNSDEVAEMCGMTLHFSVLFM</sequence>
<dbReference type="GO" id="GO:0005886">
    <property type="term" value="C:plasma membrane"/>
    <property type="evidence" value="ECO:0007669"/>
    <property type="project" value="TreeGrafter"/>
</dbReference>
<dbReference type="GO" id="GO:0005041">
    <property type="term" value="F:low-density lipoprotein particle receptor activity"/>
    <property type="evidence" value="ECO:0007669"/>
    <property type="project" value="TreeGrafter"/>
</dbReference>
<comment type="caution">
    <text evidence="9">Lacks conserved residue(s) required for the propagation of feature annotation.</text>
</comment>
<dbReference type="PROSITE" id="PS50068">
    <property type="entry name" value="LDLRA_2"/>
    <property type="match status" value="1"/>
</dbReference>
<accession>A0A8B9MN25</accession>
<evidence type="ECO:0000256" key="3">
    <source>
        <dbReference type="ARBA" id="ARBA00022729"/>
    </source>
</evidence>
<keyword evidence="2 10" id="KW-0812">Transmembrane</keyword>
<keyword evidence="6 10" id="KW-0472">Membrane</keyword>
<evidence type="ECO:0000256" key="2">
    <source>
        <dbReference type="ARBA" id="ARBA00022692"/>
    </source>
</evidence>
<keyword evidence="7 9" id="KW-1015">Disulfide bond</keyword>
<dbReference type="Ensembl" id="ENSANIT00000011948.1">
    <property type="protein sequence ID" value="ENSANIP00000011549.1"/>
    <property type="gene ID" value="ENSANIG00000007813.1"/>
</dbReference>
<comment type="subcellular location">
    <subcellularLocation>
        <location evidence="1">Membrane</location>
        <topology evidence="1">Single-pass type I membrane protein</topology>
    </subcellularLocation>
</comment>
<evidence type="ECO:0000313" key="11">
    <source>
        <dbReference type="Ensembl" id="ENSANIP00000011549.1"/>
    </source>
</evidence>
<keyword evidence="5 10" id="KW-1133">Transmembrane helix</keyword>
<keyword evidence="3" id="KW-0732">Signal</keyword>
<evidence type="ECO:0000256" key="1">
    <source>
        <dbReference type="ARBA" id="ARBA00004479"/>
    </source>
</evidence>
<feature type="transmembrane region" description="Helical" evidence="10">
    <location>
        <begin position="20"/>
        <end position="40"/>
    </location>
</feature>
<feature type="disulfide bond" evidence="9">
    <location>
        <begin position="53"/>
        <end position="71"/>
    </location>
</feature>
<proteinExistence type="predicted"/>
<evidence type="ECO:0000256" key="10">
    <source>
        <dbReference type="SAM" id="Phobius"/>
    </source>
</evidence>
<evidence type="ECO:0000256" key="4">
    <source>
        <dbReference type="ARBA" id="ARBA00022737"/>
    </source>
</evidence>
<dbReference type="PANTHER" id="PTHR22722">
    <property type="entry name" value="LOW-DENSITY LIPOPROTEIN RECEPTOR-RELATED PROTEIN 2-RELATED"/>
    <property type="match status" value="1"/>
</dbReference>
<reference evidence="11" key="1">
    <citation type="submission" date="2025-08" db="UniProtKB">
        <authorList>
            <consortium name="Ensembl"/>
        </authorList>
    </citation>
    <scope>IDENTIFICATION</scope>
</reference>
<feature type="disulfide bond" evidence="9">
    <location>
        <begin position="46"/>
        <end position="58"/>
    </location>
</feature>
<name>A0A8B9MN25_9AVES</name>
<keyword evidence="8" id="KW-0325">Glycoprotein</keyword>
<dbReference type="FunFam" id="4.10.400.10:FF:000012">
    <property type="entry name" value="Low-density lipoprotein receptor-related protein 1"/>
    <property type="match status" value="1"/>
</dbReference>
<dbReference type="SUPFAM" id="SSF57424">
    <property type="entry name" value="LDL receptor-like module"/>
    <property type="match status" value="1"/>
</dbReference>
<dbReference type="InterPro" id="IPR002172">
    <property type="entry name" value="LDrepeatLR_classA_rpt"/>
</dbReference>
<evidence type="ECO:0000313" key="12">
    <source>
        <dbReference type="Proteomes" id="UP000694541"/>
    </source>
</evidence>